<keyword evidence="6 10" id="KW-0443">Lipid metabolism</keyword>
<feature type="transmembrane region" description="Helical" evidence="10">
    <location>
        <begin position="50"/>
        <end position="69"/>
    </location>
</feature>
<comment type="subunit">
    <text evidence="10">Probably interacts with PlsX.</text>
</comment>
<accession>A0ABS1X468</accession>
<dbReference type="RefSeq" id="WP_203170121.1">
    <property type="nucleotide sequence ID" value="NZ_JAEVLS010000006.1"/>
</dbReference>
<evidence type="ECO:0000256" key="7">
    <source>
        <dbReference type="ARBA" id="ARBA00023136"/>
    </source>
</evidence>
<evidence type="ECO:0000256" key="4">
    <source>
        <dbReference type="ARBA" id="ARBA00022692"/>
    </source>
</evidence>
<evidence type="ECO:0000256" key="5">
    <source>
        <dbReference type="ARBA" id="ARBA00022989"/>
    </source>
</evidence>
<evidence type="ECO:0000256" key="10">
    <source>
        <dbReference type="HAMAP-Rule" id="MF_01043"/>
    </source>
</evidence>
<keyword evidence="8 10" id="KW-0594">Phospholipid biosynthesis</keyword>
<keyword evidence="5 10" id="KW-1133">Transmembrane helix</keyword>
<keyword evidence="9 10" id="KW-1208">Phospholipid metabolism</keyword>
<organism evidence="11 12">
    <name type="scientific">Steroidobacter gossypii</name>
    <dbReference type="NCBI Taxonomy" id="2805490"/>
    <lineage>
        <taxon>Bacteria</taxon>
        <taxon>Pseudomonadati</taxon>
        <taxon>Pseudomonadota</taxon>
        <taxon>Gammaproteobacteria</taxon>
        <taxon>Steroidobacterales</taxon>
        <taxon>Steroidobacteraceae</taxon>
        <taxon>Steroidobacter</taxon>
    </lineage>
</organism>
<comment type="subcellular location">
    <subcellularLocation>
        <location evidence="10">Cell membrane</location>
        <topology evidence="10">Multi-pass membrane protein</topology>
    </subcellularLocation>
</comment>
<evidence type="ECO:0000256" key="3">
    <source>
        <dbReference type="ARBA" id="ARBA00022679"/>
    </source>
</evidence>
<protein>
    <recommendedName>
        <fullName evidence="10">Glycerol-3-phosphate acyltransferase</fullName>
    </recommendedName>
    <alternativeName>
        <fullName evidence="10">Acyl-PO4 G3P acyltransferase</fullName>
    </alternativeName>
    <alternativeName>
        <fullName evidence="10">Acyl-phosphate--glycerol-3-phosphate acyltransferase</fullName>
    </alternativeName>
    <alternativeName>
        <fullName evidence="10">G3P acyltransferase</fullName>
        <shortName evidence="10">GPAT</shortName>
        <ecNumber evidence="10">2.3.1.275</ecNumber>
    </alternativeName>
    <alternativeName>
        <fullName evidence="10">Lysophosphatidic acid synthase</fullName>
        <shortName evidence="10">LPA synthase</shortName>
    </alternativeName>
</protein>
<gene>
    <name evidence="10 11" type="primary">plsY</name>
    <name evidence="11" type="ORF">JM946_25060</name>
</gene>
<reference evidence="11 12" key="1">
    <citation type="journal article" date="2021" name="Int. J. Syst. Evol. Microbiol.">
        <title>Steroidobacter gossypii sp. nov., isolated from soil of cotton cropping field.</title>
        <authorList>
            <person name="Huang R."/>
            <person name="Yang S."/>
            <person name="Zhen C."/>
            <person name="Liu W."/>
        </authorList>
    </citation>
    <scope>NUCLEOTIDE SEQUENCE [LARGE SCALE GENOMIC DNA]</scope>
    <source>
        <strain evidence="11 12">S1-65</strain>
    </source>
</reference>
<evidence type="ECO:0000256" key="2">
    <source>
        <dbReference type="ARBA" id="ARBA00022516"/>
    </source>
</evidence>
<comment type="pathway">
    <text evidence="10">Lipid metabolism; phospholipid metabolism.</text>
</comment>
<evidence type="ECO:0000313" key="12">
    <source>
        <dbReference type="Proteomes" id="UP000661077"/>
    </source>
</evidence>
<evidence type="ECO:0000256" key="6">
    <source>
        <dbReference type="ARBA" id="ARBA00023098"/>
    </source>
</evidence>
<evidence type="ECO:0000256" key="8">
    <source>
        <dbReference type="ARBA" id="ARBA00023209"/>
    </source>
</evidence>
<feature type="transmembrane region" description="Helical" evidence="10">
    <location>
        <begin position="117"/>
        <end position="141"/>
    </location>
</feature>
<proteinExistence type="inferred from homology"/>
<comment type="similarity">
    <text evidence="10">Belongs to the PlsY family.</text>
</comment>
<keyword evidence="2 10" id="KW-0444">Lipid biosynthesis</keyword>
<keyword evidence="7 10" id="KW-0472">Membrane</keyword>
<comment type="catalytic activity">
    <reaction evidence="10">
        <text>an acyl phosphate + sn-glycerol 3-phosphate = a 1-acyl-sn-glycero-3-phosphate + phosphate</text>
        <dbReference type="Rhea" id="RHEA:34075"/>
        <dbReference type="ChEBI" id="CHEBI:43474"/>
        <dbReference type="ChEBI" id="CHEBI:57597"/>
        <dbReference type="ChEBI" id="CHEBI:57970"/>
        <dbReference type="ChEBI" id="CHEBI:59918"/>
        <dbReference type="EC" id="2.3.1.275"/>
    </reaction>
</comment>
<dbReference type="Proteomes" id="UP000661077">
    <property type="component" value="Unassembled WGS sequence"/>
</dbReference>
<dbReference type="InterPro" id="IPR003811">
    <property type="entry name" value="G3P_acylTferase_PlsY"/>
</dbReference>
<keyword evidence="1 10" id="KW-1003">Cell membrane</keyword>
<dbReference type="PANTHER" id="PTHR30309">
    <property type="entry name" value="INNER MEMBRANE PROTEIN YGIH"/>
    <property type="match status" value="1"/>
</dbReference>
<keyword evidence="11" id="KW-0012">Acyltransferase</keyword>
<keyword evidence="3 10" id="KW-0808">Transferase</keyword>
<evidence type="ECO:0000313" key="11">
    <source>
        <dbReference type="EMBL" id="MBM0108014.1"/>
    </source>
</evidence>
<keyword evidence="12" id="KW-1185">Reference proteome</keyword>
<evidence type="ECO:0000256" key="9">
    <source>
        <dbReference type="ARBA" id="ARBA00023264"/>
    </source>
</evidence>
<comment type="function">
    <text evidence="10">Catalyzes the transfer of an acyl group from acyl-phosphate (acyl-PO(4)) to glycerol-3-phosphate (G3P) to form lysophosphatidic acid (LPA). This enzyme utilizes acyl-phosphate as fatty acyl donor, but not acyl-CoA or acyl-ACP.</text>
</comment>
<dbReference type="SMART" id="SM01207">
    <property type="entry name" value="G3P_acyltransf"/>
    <property type="match status" value="1"/>
</dbReference>
<dbReference type="PANTHER" id="PTHR30309:SF0">
    <property type="entry name" value="GLYCEROL-3-PHOSPHATE ACYLTRANSFERASE-RELATED"/>
    <property type="match status" value="1"/>
</dbReference>
<feature type="transmembrane region" description="Helical" evidence="10">
    <location>
        <begin position="172"/>
        <end position="189"/>
    </location>
</feature>
<dbReference type="Pfam" id="PF02660">
    <property type="entry name" value="G3P_acyltransf"/>
    <property type="match status" value="1"/>
</dbReference>
<evidence type="ECO:0000256" key="1">
    <source>
        <dbReference type="ARBA" id="ARBA00022475"/>
    </source>
</evidence>
<sequence>MLELGVKSLLAYLLGALIGSLLVGQLRGGVDIRKLGSGNAGGTNALRTQGWSFAAWVMLIDIGKGWLAAGVLPAMNLPGIGIDPQVERDWLAVACATAAVLGHVYPVWYGFRGGKGAATLIGVLLGLTPIAILAVFAVWLVVVMLTGFVGLGTMLAVASFPMYLALTEPKPSAAMLFFGCVMTLFVCYTHRANIERMRAGTESRARRLWLLRPR</sequence>
<feature type="transmembrane region" description="Helical" evidence="10">
    <location>
        <begin position="9"/>
        <end position="30"/>
    </location>
</feature>
<dbReference type="NCBIfam" id="TIGR00023">
    <property type="entry name" value="glycerol-3-phosphate 1-O-acyltransferase PlsY"/>
    <property type="match status" value="1"/>
</dbReference>
<name>A0ABS1X468_9GAMM</name>
<comment type="caution">
    <text evidence="11">The sequence shown here is derived from an EMBL/GenBank/DDBJ whole genome shotgun (WGS) entry which is preliminary data.</text>
</comment>
<dbReference type="EC" id="2.3.1.275" evidence="10"/>
<dbReference type="EMBL" id="JAEVLS010000006">
    <property type="protein sequence ID" value="MBM0108014.1"/>
    <property type="molecule type" value="Genomic_DNA"/>
</dbReference>
<keyword evidence="4 10" id="KW-0812">Transmembrane</keyword>
<dbReference type="GO" id="GO:0004366">
    <property type="term" value="F:glycerol-3-phosphate O-acyltransferase activity"/>
    <property type="evidence" value="ECO:0007669"/>
    <property type="project" value="UniProtKB-EC"/>
</dbReference>
<dbReference type="HAMAP" id="MF_01043">
    <property type="entry name" value="PlsY"/>
    <property type="match status" value="1"/>
</dbReference>
<feature type="transmembrane region" description="Helical" evidence="10">
    <location>
        <begin position="90"/>
        <end position="111"/>
    </location>
</feature>